<evidence type="ECO:0000256" key="1">
    <source>
        <dbReference type="ARBA" id="ARBA00004141"/>
    </source>
</evidence>
<feature type="transmembrane region" description="Helical" evidence="7">
    <location>
        <begin position="194"/>
        <end position="217"/>
    </location>
</feature>
<evidence type="ECO:0000313" key="8">
    <source>
        <dbReference type="EMBL" id="KAF2716351.1"/>
    </source>
</evidence>
<dbReference type="InterPro" id="IPR002528">
    <property type="entry name" value="MATE_fam"/>
</dbReference>
<feature type="compositionally biased region" description="Polar residues" evidence="6">
    <location>
        <begin position="36"/>
        <end position="46"/>
    </location>
</feature>
<evidence type="ECO:0000256" key="2">
    <source>
        <dbReference type="ARBA" id="ARBA00010199"/>
    </source>
</evidence>
<evidence type="ECO:0000256" key="6">
    <source>
        <dbReference type="SAM" id="MobiDB-lite"/>
    </source>
</evidence>
<organism evidence="8 9">
    <name type="scientific">Polychaeton citri CBS 116435</name>
    <dbReference type="NCBI Taxonomy" id="1314669"/>
    <lineage>
        <taxon>Eukaryota</taxon>
        <taxon>Fungi</taxon>
        <taxon>Dikarya</taxon>
        <taxon>Ascomycota</taxon>
        <taxon>Pezizomycotina</taxon>
        <taxon>Dothideomycetes</taxon>
        <taxon>Dothideomycetidae</taxon>
        <taxon>Capnodiales</taxon>
        <taxon>Capnodiaceae</taxon>
        <taxon>Polychaeton</taxon>
    </lineage>
</organism>
<dbReference type="Proteomes" id="UP000799441">
    <property type="component" value="Unassembled WGS sequence"/>
</dbReference>
<feature type="transmembrane region" description="Helical" evidence="7">
    <location>
        <begin position="565"/>
        <end position="584"/>
    </location>
</feature>
<dbReference type="CDD" id="cd13132">
    <property type="entry name" value="MATE_eukaryotic"/>
    <property type="match status" value="1"/>
</dbReference>
<dbReference type="OrthoDB" id="2126698at2759"/>
<evidence type="ECO:0000313" key="9">
    <source>
        <dbReference type="Proteomes" id="UP000799441"/>
    </source>
</evidence>
<dbReference type="GO" id="GO:0015297">
    <property type="term" value="F:antiporter activity"/>
    <property type="evidence" value="ECO:0007669"/>
    <property type="project" value="InterPro"/>
</dbReference>
<evidence type="ECO:0000256" key="5">
    <source>
        <dbReference type="ARBA" id="ARBA00023136"/>
    </source>
</evidence>
<accession>A0A9P4Q0Z6</accession>
<dbReference type="EMBL" id="MU003880">
    <property type="protein sequence ID" value="KAF2716351.1"/>
    <property type="molecule type" value="Genomic_DNA"/>
</dbReference>
<dbReference type="NCBIfam" id="TIGR00797">
    <property type="entry name" value="matE"/>
    <property type="match status" value="1"/>
</dbReference>
<evidence type="ECO:0000256" key="3">
    <source>
        <dbReference type="ARBA" id="ARBA00022692"/>
    </source>
</evidence>
<comment type="similarity">
    <text evidence="2">Belongs to the multi antimicrobial extrusion (MATE) (TC 2.A.66.1) family.</text>
</comment>
<feature type="transmembrane region" description="Helical" evidence="7">
    <location>
        <begin position="491"/>
        <end position="510"/>
    </location>
</feature>
<feature type="transmembrane region" description="Helical" evidence="7">
    <location>
        <begin position="270"/>
        <end position="296"/>
    </location>
</feature>
<dbReference type="GO" id="GO:1990961">
    <property type="term" value="P:xenobiotic detoxification by transmembrane export across the plasma membrane"/>
    <property type="evidence" value="ECO:0007669"/>
    <property type="project" value="InterPro"/>
</dbReference>
<evidence type="ECO:0000256" key="4">
    <source>
        <dbReference type="ARBA" id="ARBA00022989"/>
    </source>
</evidence>
<comment type="caution">
    <text evidence="8">The sequence shown here is derived from an EMBL/GenBank/DDBJ whole genome shotgun (WGS) entry which is preliminary data.</text>
</comment>
<protein>
    <submittedName>
        <fullName evidence="8">MATE efflux family protein</fullName>
    </submittedName>
</protein>
<keyword evidence="5 7" id="KW-0472">Membrane</keyword>
<feature type="transmembrane region" description="Helical" evidence="7">
    <location>
        <begin position="590"/>
        <end position="609"/>
    </location>
</feature>
<dbReference type="GO" id="GO:0042910">
    <property type="term" value="F:xenobiotic transmembrane transporter activity"/>
    <property type="evidence" value="ECO:0007669"/>
    <property type="project" value="InterPro"/>
</dbReference>
<feature type="transmembrane region" description="Helical" evidence="7">
    <location>
        <begin position="413"/>
        <end position="438"/>
    </location>
</feature>
<dbReference type="PANTHER" id="PTHR11206">
    <property type="entry name" value="MULTIDRUG RESISTANCE PROTEIN"/>
    <property type="match status" value="1"/>
</dbReference>
<dbReference type="Pfam" id="PF01554">
    <property type="entry name" value="MatE"/>
    <property type="match status" value="2"/>
</dbReference>
<gene>
    <name evidence="8" type="ORF">K431DRAFT_289497</name>
</gene>
<sequence>MPSMTRQDEQSTASLAAEAVANDISESNMYPAAHAQPSSSPQQLSEHSLAGRYRRPSHNAPGPRPMLGMQPPETIVPLEQDREAAISEERELLEDNELIPKRSRRQSEGGWSRKSVTASFANRAKKVQRDEETADGGNEAGETTALLGSSNGGRDTTASPTPEDVDAKWEEAVLAGKIQTTWQREAKTIGKYSLPLMATFLLQQSLTLVSVFTVGHINKEALGAVALGSMTASITGYSVYYGLATSLDTLCAQAYGSGKKELVGLYLQRMVFFIYVCTVPIAVAWFFGGAILSFIIPEKEIAMLAGQYLRILIIGAPGFATFECAKRYVQAQGLFNASLYVLLFAAPLNAFLHWLFVWHFQWGFIGCPIAVVIVENLMVVLLFLYVRLNPSAMECWPGFSRAAFRNWGPMIRLALPGLAMILAEFLAFEILTLSASWIDATTLGAQSILQQLSVQTYALPFPISIASSTRVANFIGAGLPDAAKITTRVTFVLGATVGVINMVLVSSLRFKIPPLFTNDAEVIALAASVLPINAAFQLFDALAAQCNGVLRGLGKQEAGGYISMIAYYLVAIPLALGTAFGAHLGIYGLWLGPFAGLGLAASVEGVYIWRTSWEQAAEEARKRNEDG</sequence>
<keyword evidence="9" id="KW-1185">Reference proteome</keyword>
<feature type="transmembrane region" description="Helical" evidence="7">
    <location>
        <begin position="308"/>
        <end position="325"/>
    </location>
</feature>
<reference evidence="8" key="1">
    <citation type="journal article" date="2020" name="Stud. Mycol.">
        <title>101 Dothideomycetes genomes: a test case for predicting lifestyles and emergence of pathogens.</title>
        <authorList>
            <person name="Haridas S."/>
            <person name="Albert R."/>
            <person name="Binder M."/>
            <person name="Bloem J."/>
            <person name="Labutti K."/>
            <person name="Salamov A."/>
            <person name="Andreopoulos B."/>
            <person name="Baker S."/>
            <person name="Barry K."/>
            <person name="Bills G."/>
            <person name="Bluhm B."/>
            <person name="Cannon C."/>
            <person name="Castanera R."/>
            <person name="Culley D."/>
            <person name="Daum C."/>
            <person name="Ezra D."/>
            <person name="Gonzalez J."/>
            <person name="Henrissat B."/>
            <person name="Kuo A."/>
            <person name="Liang C."/>
            <person name="Lipzen A."/>
            <person name="Lutzoni F."/>
            <person name="Magnuson J."/>
            <person name="Mondo S."/>
            <person name="Nolan M."/>
            <person name="Ohm R."/>
            <person name="Pangilinan J."/>
            <person name="Park H.-J."/>
            <person name="Ramirez L."/>
            <person name="Alfaro M."/>
            <person name="Sun H."/>
            <person name="Tritt A."/>
            <person name="Yoshinaga Y."/>
            <person name="Zwiers L.-H."/>
            <person name="Turgeon B."/>
            <person name="Goodwin S."/>
            <person name="Spatafora J."/>
            <person name="Crous P."/>
            <person name="Grigoriev I."/>
        </authorList>
    </citation>
    <scope>NUCLEOTIDE SEQUENCE</scope>
    <source>
        <strain evidence="8">CBS 116435</strain>
    </source>
</reference>
<dbReference type="AlphaFoldDB" id="A0A9P4Q0Z6"/>
<dbReference type="InterPro" id="IPR045069">
    <property type="entry name" value="MATE_euk"/>
</dbReference>
<keyword evidence="4 7" id="KW-1133">Transmembrane helix</keyword>
<feature type="region of interest" description="Disordered" evidence="6">
    <location>
        <begin position="1"/>
        <end position="166"/>
    </location>
</feature>
<dbReference type="GO" id="GO:0016020">
    <property type="term" value="C:membrane"/>
    <property type="evidence" value="ECO:0007669"/>
    <property type="project" value="UniProtKB-SubCell"/>
</dbReference>
<feature type="transmembrane region" description="Helical" evidence="7">
    <location>
        <begin position="362"/>
        <end position="386"/>
    </location>
</feature>
<feature type="transmembrane region" description="Helical" evidence="7">
    <location>
        <begin position="337"/>
        <end position="356"/>
    </location>
</feature>
<proteinExistence type="inferred from homology"/>
<comment type="subcellular location">
    <subcellularLocation>
        <location evidence="1">Membrane</location>
        <topology evidence="1">Multi-pass membrane protein</topology>
    </subcellularLocation>
</comment>
<evidence type="ECO:0000256" key="7">
    <source>
        <dbReference type="SAM" id="Phobius"/>
    </source>
</evidence>
<feature type="compositionally biased region" description="Basic and acidic residues" evidence="6">
    <location>
        <begin position="79"/>
        <end position="90"/>
    </location>
</feature>
<feature type="compositionally biased region" description="Polar residues" evidence="6">
    <location>
        <begin position="146"/>
        <end position="160"/>
    </location>
</feature>
<name>A0A9P4Q0Z6_9PEZI</name>
<keyword evidence="3 7" id="KW-0812">Transmembrane</keyword>